<gene>
    <name evidence="1" type="ORF">NQ176_g6710</name>
</gene>
<name>A0ACC1N2F8_9HYPO</name>
<comment type="caution">
    <text evidence="1">The sequence shown here is derived from an EMBL/GenBank/DDBJ whole genome shotgun (WGS) entry which is preliminary data.</text>
</comment>
<dbReference type="Proteomes" id="UP001143910">
    <property type="component" value="Unassembled WGS sequence"/>
</dbReference>
<proteinExistence type="predicted"/>
<protein>
    <submittedName>
        <fullName evidence="1">Uncharacterized protein</fullName>
    </submittedName>
</protein>
<accession>A0ACC1N2F8</accession>
<reference evidence="1" key="1">
    <citation type="submission" date="2022-08" db="EMBL/GenBank/DDBJ databases">
        <title>Genome Sequence of Lecanicillium fungicola.</title>
        <authorList>
            <person name="Buettner E."/>
        </authorList>
    </citation>
    <scope>NUCLEOTIDE SEQUENCE</scope>
    <source>
        <strain evidence="1">Babe33</strain>
    </source>
</reference>
<sequence length="203" mass="22490">MHLQHRCSRAGRDSYGVIYSTEVFSSSPAAASTSTLAFESRAGVLDEENDRPPHFHRPSLVTTRPPNNGDDFSVNDSGISAFRVLIPVSTIAWLLFGAACILCINGKGKAGRWVPEWYLDSRSSRWNKVLVVVWWLAVVVLWPVLLPVLLVGKVVKKVTKMVKKRERRRRQEDEEAQTSGGETGKLGRRKSLGGCACAVDKRG</sequence>
<keyword evidence="2" id="KW-1185">Reference proteome</keyword>
<organism evidence="1 2">
    <name type="scientific">Zarea fungicola</name>
    <dbReference type="NCBI Taxonomy" id="93591"/>
    <lineage>
        <taxon>Eukaryota</taxon>
        <taxon>Fungi</taxon>
        <taxon>Dikarya</taxon>
        <taxon>Ascomycota</taxon>
        <taxon>Pezizomycotina</taxon>
        <taxon>Sordariomycetes</taxon>
        <taxon>Hypocreomycetidae</taxon>
        <taxon>Hypocreales</taxon>
        <taxon>Cordycipitaceae</taxon>
        <taxon>Zarea</taxon>
    </lineage>
</organism>
<dbReference type="EMBL" id="JANJQO010001001">
    <property type="protein sequence ID" value="KAJ2973259.1"/>
    <property type="molecule type" value="Genomic_DNA"/>
</dbReference>
<evidence type="ECO:0000313" key="2">
    <source>
        <dbReference type="Proteomes" id="UP001143910"/>
    </source>
</evidence>
<evidence type="ECO:0000313" key="1">
    <source>
        <dbReference type="EMBL" id="KAJ2973259.1"/>
    </source>
</evidence>